<dbReference type="InterPro" id="IPR009006">
    <property type="entry name" value="Ala_racemase/Decarboxylase_C"/>
</dbReference>
<evidence type="ECO:0000256" key="6">
    <source>
        <dbReference type="PIRSR" id="PIRSR600821-50"/>
    </source>
</evidence>
<dbReference type="Proteomes" id="UP000284250">
    <property type="component" value="Unassembled WGS sequence"/>
</dbReference>
<dbReference type="InterPro" id="IPR001608">
    <property type="entry name" value="Ala_racemase_N"/>
</dbReference>
<comment type="caution">
    <text evidence="9">The sequence shown here is derived from an EMBL/GenBank/DDBJ whole genome shotgun (WGS) entry which is preliminary data.</text>
</comment>
<dbReference type="SUPFAM" id="SSF50621">
    <property type="entry name" value="Alanine racemase C-terminal domain-like"/>
    <property type="match status" value="1"/>
</dbReference>
<evidence type="ECO:0000256" key="7">
    <source>
        <dbReference type="PIRSR" id="PIRSR600821-52"/>
    </source>
</evidence>
<comment type="function">
    <text evidence="5">Catalyzes the interconversion of L-alanine and D-alanine. May also act on other amino acids.</text>
</comment>
<feature type="binding site" evidence="5 7">
    <location>
        <position position="780"/>
    </location>
    <ligand>
        <name>substrate</name>
    </ligand>
</feature>
<dbReference type="AlphaFoldDB" id="A0A418R5Z4"/>
<comment type="catalytic activity">
    <reaction evidence="1 5">
        <text>L-alanine = D-alanine</text>
        <dbReference type="Rhea" id="RHEA:20249"/>
        <dbReference type="ChEBI" id="CHEBI:57416"/>
        <dbReference type="ChEBI" id="CHEBI:57972"/>
        <dbReference type="EC" id="5.1.1.1"/>
    </reaction>
</comment>
<dbReference type="PRINTS" id="PR00992">
    <property type="entry name" value="ALARACEMASE"/>
</dbReference>
<dbReference type="InterPro" id="IPR000821">
    <property type="entry name" value="Ala_racemase"/>
</dbReference>
<dbReference type="NCBIfam" id="TIGR00492">
    <property type="entry name" value="alr"/>
    <property type="match status" value="1"/>
</dbReference>
<feature type="active site" description="Proton acceptor; specific for D-alanine" evidence="5">
    <location>
        <position position="505"/>
    </location>
</feature>
<dbReference type="Gene3D" id="3.40.1390.10">
    <property type="entry name" value="MurE/MurF, N-terminal domain"/>
    <property type="match status" value="1"/>
</dbReference>
<feature type="modified residue" description="N6-(pyridoxal phosphate)lysine" evidence="5 6">
    <location>
        <position position="505"/>
    </location>
</feature>
<dbReference type="Pfam" id="PF01168">
    <property type="entry name" value="Ala_racemase_N"/>
    <property type="match status" value="1"/>
</dbReference>
<evidence type="ECO:0000256" key="1">
    <source>
        <dbReference type="ARBA" id="ARBA00000316"/>
    </source>
</evidence>
<dbReference type="FunFam" id="3.20.20.10:FF:000002">
    <property type="entry name" value="Alanine racemase"/>
    <property type="match status" value="1"/>
</dbReference>
<comment type="cofactor">
    <cofactor evidence="2 5 6">
        <name>pyridoxal 5'-phosphate</name>
        <dbReference type="ChEBI" id="CHEBI:597326"/>
    </cofactor>
</comment>
<dbReference type="HAMAP" id="MF_01201">
    <property type="entry name" value="Ala_racemase"/>
    <property type="match status" value="1"/>
</dbReference>
<dbReference type="GO" id="GO:0016881">
    <property type="term" value="F:acid-amino acid ligase activity"/>
    <property type="evidence" value="ECO:0007669"/>
    <property type="project" value="InterPro"/>
</dbReference>
<evidence type="ECO:0000259" key="8">
    <source>
        <dbReference type="SMART" id="SM01005"/>
    </source>
</evidence>
<dbReference type="Gene3D" id="3.40.1190.10">
    <property type="entry name" value="Mur-like, catalytic domain"/>
    <property type="match status" value="1"/>
</dbReference>
<dbReference type="Gene3D" id="3.90.190.20">
    <property type="entry name" value="Mur ligase, C-terminal domain"/>
    <property type="match status" value="1"/>
</dbReference>
<dbReference type="SUPFAM" id="SSF63418">
    <property type="entry name" value="MurE/MurF N-terminal domain"/>
    <property type="match status" value="1"/>
</dbReference>
<dbReference type="NCBIfam" id="NF008897">
    <property type="entry name" value="PRK11930.1"/>
    <property type="match status" value="1"/>
</dbReference>
<dbReference type="InterPro" id="IPR035911">
    <property type="entry name" value="MurE/MurF_N"/>
</dbReference>
<dbReference type="GO" id="GO:0005524">
    <property type="term" value="F:ATP binding"/>
    <property type="evidence" value="ECO:0007669"/>
    <property type="project" value="InterPro"/>
</dbReference>
<evidence type="ECO:0000256" key="2">
    <source>
        <dbReference type="ARBA" id="ARBA00001933"/>
    </source>
</evidence>
<keyword evidence="3 5" id="KW-0663">Pyridoxal phosphate</keyword>
<dbReference type="Gene3D" id="3.20.20.10">
    <property type="entry name" value="Alanine racemase"/>
    <property type="match status" value="1"/>
</dbReference>
<evidence type="ECO:0000313" key="9">
    <source>
        <dbReference type="EMBL" id="RIY12802.1"/>
    </source>
</evidence>
<dbReference type="UniPathway" id="UPA00042">
    <property type="reaction ID" value="UER00497"/>
</dbReference>
<dbReference type="SUPFAM" id="SSF53623">
    <property type="entry name" value="MurD-like peptide ligases, catalytic domain"/>
    <property type="match status" value="1"/>
</dbReference>
<dbReference type="InterPro" id="IPR013221">
    <property type="entry name" value="Mur_ligase_cen"/>
</dbReference>
<feature type="active site" description="Proton acceptor; specific for L-alanine" evidence="5">
    <location>
        <position position="730"/>
    </location>
</feature>
<reference evidence="9 10" key="1">
    <citation type="submission" date="2019-01" db="EMBL/GenBank/DDBJ databases">
        <title>Hymenobacter humicola sp. nov., isolated from soils in Antarctica.</title>
        <authorList>
            <person name="Sedlacek I."/>
            <person name="Holochova P."/>
            <person name="Kralova S."/>
            <person name="Pantucek R."/>
            <person name="Stankova E."/>
            <person name="Vrbovska V."/>
            <person name="Kristofova L."/>
            <person name="Svec P."/>
            <person name="Busse H.-J."/>
        </authorList>
    </citation>
    <scope>NUCLEOTIDE SEQUENCE [LARGE SCALE GENOMIC DNA]</scope>
    <source>
        <strain evidence="9 10">CCM 8852</strain>
    </source>
</reference>
<dbReference type="InterPro" id="IPR036565">
    <property type="entry name" value="Mur-like_cat_sf"/>
</dbReference>
<dbReference type="PANTHER" id="PTHR30511">
    <property type="entry name" value="ALANINE RACEMASE"/>
    <property type="match status" value="1"/>
</dbReference>
<dbReference type="GO" id="GO:0030632">
    <property type="term" value="P:D-alanine biosynthetic process"/>
    <property type="evidence" value="ECO:0007669"/>
    <property type="project" value="UniProtKB-UniRule"/>
</dbReference>
<comment type="similarity">
    <text evidence="5">Belongs to the alanine racemase family.</text>
</comment>
<accession>A0A418R5Z4</accession>
<comment type="pathway">
    <text evidence="5">Amino-acid biosynthesis; D-alanine biosynthesis; D-alanine from L-alanine: step 1/1.</text>
</comment>
<dbReference type="PANTHER" id="PTHR30511:SF0">
    <property type="entry name" value="ALANINE RACEMASE, CATABOLIC-RELATED"/>
    <property type="match status" value="1"/>
</dbReference>
<dbReference type="EMBL" id="QYCN01000004">
    <property type="protein sequence ID" value="RIY12802.1"/>
    <property type="molecule type" value="Genomic_DNA"/>
</dbReference>
<feature type="domain" description="Alanine racemase C-terminal" evidence="8">
    <location>
        <begin position="709"/>
        <end position="835"/>
    </location>
</feature>
<dbReference type="OrthoDB" id="9801978at2"/>
<dbReference type="SUPFAM" id="SSF53244">
    <property type="entry name" value="MurD-like peptide ligases, peptide-binding domain"/>
    <property type="match status" value="1"/>
</dbReference>
<dbReference type="RefSeq" id="WP_119654403.1">
    <property type="nucleotide sequence ID" value="NZ_JBHUOI010000028.1"/>
</dbReference>
<evidence type="ECO:0000256" key="3">
    <source>
        <dbReference type="ARBA" id="ARBA00022898"/>
    </source>
</evidence>
<dbReference type="InterPro" id="IPR011079">
    <property type="entry name" value="Ala_racemase_C"/>
</dbReference>
<dbReference type="InterPro" id="IPR036615">
    <property type="entry name" value="Mur_ligase_C_dom_sf"/>
</dbReference>
<dbReference type="Gene3D" id="2.40.37.10">
    <property type="entry name" value="Lyase, Ornithine Decarboxylase, Chain A, domain 1"/>
    <property type="match status" value="1"/>
</dbReference>
<gene>
    <name evidence="9" type="ORF">D0T11_03505</name>
</gene>
<dbReference type="GO" id="GO:0030170">
    <property type="term" value="F:pyridoxal phosphate binding"/>
    <property type="evidence" value="ECO:0007669"/>
    <property type="project" value="UniProtKB-UniRule"/>
</dbReference>
<keyword evidence="4 5" id="KW-0413">Isomerase</keyword>
<keyword evidence="9" id="KW-0436">Ligase</keyword>
<evidence type="ECO:0000256" key="4">
    <source>
        <dbReference type="ARBA" id="ARBA00023235"/>
    </source>
</evidence>
<keyword evidence="10" id="KW-1185">Reference proteome</keyword>
<sequence length="837" mass="91668">MLQFPDLPALTGGSLLQLPAAAPPIQRLLLDSRRIETPADSLFFALRGPQHDGHRYLPELYRAGVRQFVVEAGAELPGGLAAYPAAGFVVVPEALAALQTLAAHHRQRFKLPVFGITGSNGKTIVKEWLAQLLSPDELICKSPRSYNSQVGVPLSVWELTAQHTLGIFEAGISEPGEMARLARVIQPTLGLFTNLGTAHDAGFASPEEKVAEKMRLFEEVDTLFYCADHALIHAAACRQLRPARTRLAAWTRETRRYAAGEAHWLVRGEEASADRTVVRVEQAHPQPEEYTFTLPFADAPSVENALHGLVVLLWRQVEPAEIQRRLDRLQPVAMRLEMKQALHDCYVLDDTYNNDLAGLRLALDALARQTRRLRRTLILSDVLESGLGGAELYARVAALLPAAGVVRLIGIGPEISGHQDVFAGLETAFYPDTEAFLAAFRPEQFRQELLLVKGARRYGFERIVAAFQQKIHGTVLEVNLDALVHNLNFYRRRLLPGVKLMVMVKAFAYGSGSAEVANLLQFHRVDYLAVAYADEGVDLRQHGISLPIMVMNPAPDSFEVLRQYHLEPEIYSFERLHDYLAAARRAAMPPVHLKLDTGMRRLGFGEEDVPELGALLHANAAHLRVASALTHLASADEAGHDAFSRGQLAAFARMTPLLEWALGYPILKHALNTAGIVRFPQAQPDMVRLGIGLYGVDASGQEPDALRPVSTLRTTISQVKTLPAGHTVGYGRRGEATAHDRRIATLAIGYADGYDRRFGNGVGEVLIRGQRAPVVGSVCMDMCMVDVTHIAGAQAGDGAVVFGAGLTLTDLAARIGTISYELLTNVSERVKRVFVAE</sequence>
<dbReference type="GO" id="GO:0008784">
    <property type="term" value="F:alanine racemase activity"/>
    <property type="evidence" value="ECO:0007669"/>
    <property type="project" value="UniProtKB-UniRule"/>
</dbReference>
<dbReference type="CDD" id="cd00430">
    <property type="entry name" value="PLPDE_III_AR"/>
    <property type="match status" value="1"/>
</dbReference>
<dbReference type="SMART" id="SM01005">
    <property type="entry name" value="Ala_racemase_C"/>
    <property type="match status" value="1"/>
</dbReference>
<evidence type="ECO:0000256" key="5">
    <source>
        <dbReference type="HAMAP-Rule" id="MF_01201"/>
    </source>
</evidence>
<proteinExistence type="inferred from homology"/>
<protein>
    <recommendedName>
        <fullName evidence="5">Alanine racemase</fullName>
        <ecNumber evidence="5">5.1.1.1</ecNumber>
    </recommendedName>
</protein>
<dbReference type="Pfam" id="PF00842">
    <property type="entry name" value="Ala_racemase_C"/>
    <property type="match status" value="1"/>
</dbReference>
<dbReference type="SUPFAM" id="SSF51419">
    <property type="entry name" value="PLP-binding barrel"/>
    <property type="match status" value="1"/>
</dbReference>
<name>A0A418R5Z4_9BACT</name>
<dbReference type="InterPro" id="IPR029066">
    <property type="entry name" value="PLP-binding_barrel"/>
</dbReference>
<feature type="binding site" evidence="5 7">
    <location>
        <position position="601"/>
    </location>
    <ligand>
        <name>substrate</name>
    </ligand>
</feature>
<organism evidence="9 10">
    <name type="scientific">Hymenobacter rubripertinctus</name>
    <dbReference type="NCBI Taxonomy" id="2029981"/>
    <lineage>
        <taxon>Bacteria</taxon>
        <taxon>Pseudomonadati</taxon>
        <taxon>Bacteroidota</taxon>
        <taxon>Cytophagia</taxon>
        <taxon>Cytophagales</taxon>
        <taxon>Hymenobacteraceae</taxon>
        <taxon>Hymenobacter</taxon>
    </lineage>
</organism>
<evidence type="ECO:0000313" key="10">
    <source>
        <dbReference type="Proteomes" id="UP000284250"/>
    </source>
</evidence>
<dbReference type="Pfam" id="PF08245">
    <property type="entry name" value="Mur_ligase_M"/>
    <property type="match status" value="1"/>
</dbReference>
<dbReference type="EC" id="5.1.1.1" evidence="5"/>
<dbReference type="GO" id="GO:0005829">
    <property type="term" value="C:cytosol"/>
    <property type="evidence" value="ECO:0007669"/>
    <property type="project" value="TreeGrafter"/>
</dbReference>